<keyword evidence="2" id="KW-1185">Reference proteome</keyword>
<comment type="caution">
    <text evidence="1">The sequence shown here is derived from an EMBL/GenBank/DDBJ whole genome shotgun (WGS) entry which is preliminary data.</text>
</comment>
<reference evidence="1" key="1">
    <citation type="submission" date="2022-04" db="EMBL/GenBank/DDBJ databases">
        <title>Genome of the entomopathogenic fungus Entomophthora muscae.</title>
        <authorList>
            <person name="Elya C."/>
            <person name="Lovett B.R."/>
            <person name="Lee E."/>
            <person name="Macias A.M."/>
            <person name="Hajek A.E."/>
            <person name="De Bivort B.L."/>
            <person name="Kasson M.T."/>
            <person name="De Fine Licht H.H."/>
            <person name="Stajich J.E."/>
        </authorList>
    </citation>
    <scope>NUCLEOTIDE SEQUENCE</scope>
    <source>
        <strain evidence="1">Berkeley</strain>
    </source>
</reference>
<accession>A0ACC2T8X3</accession>
<proteinExistence type="predicted"/>
<gene>
    <name evidence="1" type="ORF">DSO57_1001783</name>
</gene>
<name>A0ACC2T8X3_9FUNG</name>
<evidence type="ECO:0000313" key="1">
    <source>
        <dbReference type="EMBL" id="KAJ9071013.1"/>
    </source>
</evidence>
<sequence>MRIKNQLRIKSTELKENINFNKNIPDINQILTERKSWGKIAETPTQGAKFDKEFPPLLEENKNKIVEKLDLSGRWANLSSGQAPTATAQTPATPASTQPASRHPARHPSALTRLLASRQPPSRQPGPCRSPACLLARPPARPAASVPATSPCCPPARLPSCQRARPQPTRLLPGPQPAACHPPRSQGPPCNQSEIPLEYSQSS</sequence>
<evidence type="ECO:0000313" key="2">
    <source>
        <dbReference type="Proteomes" id="UP001165960"/>
    </source>
</evidence>
<dbReference type="EMBL" id="QTSX02003554">
    <property type="protein sequence ID" value="KAJ9071013.1"/>
    <property type="molecule type" value="Genomic_DNA"/>
</dbReference>
<organism evidence="1 2">
    <name type="scientific">Entomophthora muscae</name>
    <dbReference type="NCBI Taxonomy" id="34485"/>
    <lineage>
        <taxon>Eukaryota</taxon>
        <taxon>Fungi</taxon>
        <taxon>Fungi incertae sedis</taxon>
        <taxon>Zoopagomycota</taxon>
        <taxon>Entomophthoromycotina</taxon>
        <taxon>Entomophthoromycetes</taxon>
        <taxon>Entomophthorales</taxon>
        <taxon>Entomophthoraceae</taxon>
        <taxon>Entomophthora</taxon>
    </lineage>
</organism>
<protein>
    <submittedName>
        <fullName evidence="1">Uncharacterized protein</fullName>
    </submittedName>
</protein>
<dbReference type="Proteomes" id="UP001165960">
    <property type="component" value="Unassembled WGS sequence"/>
</dbReference>